<evidence type="ECO:0000256" key="1">
    <source>
        <dbReference type="SAM" id="Phobius"/>
    </source>
</evidence>
<keyword evidence="1" id="KW-0472">Membrane</keyword>
<evidence type="ECO:0000313" key="2">
    <source>
        <dbReference type="EMBL" id="SDW35904.1"/>
    </source>
</evidence>
<comment type="caution">
    <text evidence="2">The sequence shown here is derived from an EMBL/GenBank/DDBJ whole genome shotgun (WGS) entry which is preliminary data.</text>
</comment>
<proteinExistence type="predicted"/>
<gene>
    <name evidence="2" type="ORF">SAMN05216495_10133</name>
</gene>
<dbReference type="AlphaFoldDB" id="A0A1H2SY15"/>
<evidence type="ECO:0000313" key="3">
    <source>
        <dbReference type="Proteomes" id="UP000182379"/>
    </source>
</evidence>
<keyword evidence="1" id="KW-0812">Transmembrane</keyword>
<sequence>MKTRYRRQPGCLMAELLGILGICLGLTLALVPLGIRWQALAGRLQVQLGARAAGSTFSALQQRAQYLHQNHVRFNTAPDGKRVSGFYGTRQKTVLDFPALGLGGCRIRTQEGGFAPSGNGEEAFTLAVYQGDHPKRYQLVTFSPFVGRMEYHGAR</sequence>
<reference evidence="2 3" key="1">
    <citation type="submission" date="2016-10" db="EMBL/GenBank/DDBJ databases">
        <authorList>
            <person name="Varghese N."/>
            <person name="Submissions S."/>
        </authorList>
    </citation>
    <scope>NUCLEOTIDE SEQUENCE [LARGE SCALE GENOMIC DNA]</scope>
    <source>
        <strain evidence="2 3">WCC6</strain>
    </source>
</reference>
<evidence type="ECO:0008006" key="4">
    <source>
        <dbReference type="Google" id="ProtNLM"/>
    </source>
</evidence>
<dbReference type="Proteomes" id="UP000182379">
    <property type="component" value="Unassembled WGS sequence"/>
</dbReference>
<feature type="transmembrane region" description="Helical" evidence="1">
    <location>
        <begin position="12"/>
        <end position="35"/>
    </location>
</feature>
<keyword evidence="1" id="KW-1133">Transmembrane helix</keyword>
<accession>A0A1H2SY15</accession>
<protein>
    <recommendedName>
        <fullName evidence="4">Type II secretion system protein</fullName>
    </recommendedName>
</protein>
<dbReference type="EMBL" id="FNOP01000001">
    <property type="protein sequence ID" value="SDW35904.1"/>
    <property type="molecule type" value="Genomic_DNA"/>
</dbReference>
<dbReference type="RefSeq" id="WP_074703928.1">
    <property type="nucleotide sequence ID" value="NZ_FNOP01000001.1"/>
</dbReference>
<name>A0A1H2SY15_ACIFE</name>
<organism evidence="2 3">
    <name type="scientific">Acidaminococcus fermentans</name>
    <dbReference type="NCBI Taxonomy" id="905"/>
    <lineage>
        <taxon>Bacteria</taxon>
        <taxon>Bacillati</taxon>
        <taxon>Bacillota</taxon>
        <taxon>Negativicutes</taxon>
        <taxon>Acidaminococcales</taxon>
        <taxon>Acidaminococcaceae</taxon>
        <taxon>Acidaminococcus</taxon>
    </lineage>
</organism>